<evidence type="ECO:0000313" key="2">
    <source>
        <dbReference type="Proteomes" id="UP000314294"/>
    </source>
</evidence>
<dbReference type="Proteomes" id="UP000314294">
    <property type="component" value="Unassembled WGS sequence"/>
</dbReference>
<name>A0A4Z2IK46_9TELE</name>
<dbReference type="AlphaFoldDB" id="A0A4Z2IK46"/>
<organism evidence="1 2">
    <name type="scientific">Liparis tanakae</name>
    <name type="common">Tanaka's snailfish</name>
    <dbReference type="NCBI Taxonomy" id="230148"/>
    <lineage>
        <taxon>Eukaryota</taxon>
        <taxon>Metazoa</taxon>
        <taxon>Chordata</taxon>
        <taxon>Craniata</taxon>
        <taxon>Vertebrata</taxon>
        <taxon>Euteleostomi</taxon>
        <taxon>Actinopterygii</taxon>
        <taxon>Neopterygii</taxon>
        <taxon>Teleostei</taxon>
        <taxon>Neoteleostei</taxon>
        <taxon>Acanthomorphata</taxon>
        <taxon>Eupercaria</taxon>
        <taxon>Perciformes</taxon>
        <taxon>Cottioidei</taxon>
        <taxon>Cottales</taxon>
        <taxon>Liparidae</taxon>
        <taxon>Liparis</taxon>
    </lineage>
</organism>
<dbReference type="EMBL" id="SRLO01000079">
    <property type="protein sequence ID" value="TNN77844.1"/>
    <property type="molecule type" value="Genomic_DNA"/>
</dbReference>
<reference evidence="1 2" key="1">
    <citation type="submission" date="2019-03" db="EMBL/GenBank/DDBJ databases">
        <title>First draft genome of Liparis tanakae, snailfish: a comprehensive survey of snailfish specific genes.</title>
        <authorList>
            <person name="Kim W."/>
            <person name="Song I."/>
            <person name="Jeong J.-H."/>
            <person name="Kim D."/>
            <person name="Kim S."/>
            <person name="Ryu S."/>
            <person name="Song J.Y."/>
            <person name="Lee S.K."/>
        </authorList>
    </citation>
    <scope>NUCLEOTIDE SEQUENCE [LARGE SCALE GENOMIC DNA]</scope>
    <source>
        <tissue evidence="1">Muscle</tissue>
    </source>
</reference>
<evidence type="ECO:0000313" key="1">
    <source>
        <dbReference type="EMBL" id="TNN77844.1"/>
    </source>
</evidence>
<proteinExistence type="predicted"/>
<keyword evidence="2" id="KW-1185">Reference proteome</keyword>
<comment type="caution">
    <text evidence="1">The sequence shown here is derived from an EMBL/GenBank/DDBJ whole genome shotgun (WGS) entry which is preliminary data.</text>
</comment>
<protein>
    <submittedName>
        <fullName evidence="1">Uncharacterized protein</fullName>
    </submittedName>
</protein>
<gene>
    <name evidence="1" type="ORF">EYF80_011901</name>
</gene>
<accession>A0A4Z2IK46</accession>
<sequence>MAVKMAACGRLNECQQVAPLDRLITFLKSIKRKTQQSPRTAMLGLGSGDQAGGMVGRLGAGWEQAGSRLGAGWEQAGSRHLALKDCGEHSSDYNTDFCRLSALKELPARSQSGDQESDGQ</sequence>